<accession>A0A4R9AJI4</accession>
<name>A0A4R9AJI4_9MICO</name>
<dbReference type="GO" id="GO:0000272">
    <property type="term" value="P:polysaccharide catabolic process"/>
    <property type="evidence" value="ECO:0007669"/>
    <property type="project" value="UniProtKB-KW"/>
</dbReference>
<dbReference type="Gene3D" id="3.10.100.10">
    <property type="entry name" value="Mannose-Binding Protein A, subunit A"/>
    <property type="match status" value="2"/>
</dbReference>
<dbReference type="OrthoDB" id="5241356at2"/>
<keyword evidence="2" id="KW-0378">Hydrolase</keyword>
<dbReference type="PANTHER" id="PTHR13817:SF73">
    <property type="entry name" value="FIBRONECTIN TYPE-III DOMAIN-CONTAINING PROTEIN"/>
    <property type="match status" value="1"/>
</dbReference>
<dbReference type="SMART" id="SM00034">
    <property type="entry name" value="CLECT"/>
    <property type="match status" value="2"/>
</dbReference>
<dbReference type="InterPro" id="IPR036116">
    <property type="entry name" value="FN3_sf"/>
</dbReference>
<evidence type="ECO:0000256" key="5">
    <source>
        <dbReference type="SAM" id="Phobius"/>
    </source>
</evidence>
<gene>
    <name evidence="8" type="ORF">E3T39_00505</name>
</gene>
<sequence>MVPHTTQTFDRATCWGRTRRLATAMAVIVALVFLPVVVLGLPAHAVAAPSITVGPAIGAGVTDGIVTGQNPVSVPVVLSGIDAVATANLVAVVSLPLDGGSLGIDPGASGVTLEFGYTAWSGVQSIAFHGTTESVTQVLASNVTWTAPLSGAPIELDVTVTEYKEGTFFNAANGHYYQAVTESAAISWTAASEKAAASTQFGLTGYLATLTSKQENLFSKNNINGANLWIGATDATVEGQWQWETGPEAGTRFWNGGMEGSPAAGQFSSWRLGEPNNANGGEHYANTNYDGVLGRWNDLPINWPEVKAYLVEFGGPNQQSTAVSASATGTLTASMPLAVGTGSGSAFVEGALTTPSATATTVPFSVQLQRFGTVPSPKLVATISLPANAGTLSVTNTTGLTLETGYLSFTDTPSLGFSGSQSVVTAVLDQYLVWNAPAGAAQTFDVSVSVSEKVENAFYNPDNGHYYAAYNLGGALTWAAADNYATSQTSYGMKGYLATITSAAENAFTATYTNAANAWLGASDQDTYINQNSDVQYTSQTSGQAAEGNWYWVRGPEAGTQFWEGVFNGSAVDGSFSSWQTGEPNNNPSEHYAATNYNTALGLWNDFHGGNSAVQTALIEFGGMPNEVSTAKSAIGTGTFITQTAPGIPSNVTVLQRGDSATVAWAAPTENGGTPITGYTVFDAGSGLGCTAWAPATSCVIEGLVSGTLYGFQVVARNAVAAGTDSPAGMAFAGLAGPSDTTPSALIGRPSGLPIMVDPTAFKSESYATARLYQAGGAVTFAILDADEDGYWDDDPTVAVTGNGTSDLTLSGPSEAIKAALAGAVSVTGGGLAGDYPVLLTATKGSLSPLQSTSEFSLAVHAAPSMPTAVTAVAGAGTATVSWTAPTELAGTSRYLVTASPGAQTCIADAPATSCTITGLTDRAPFTANVTFDVVAISAYAASLASVPSASVFVAATVPGVPDNITIVAKGASATVSWTAPANGGTSITGYRVFDAASGLGCTVAAPARSCVVAGLVLGASYDFRVTAINGVGGSALSATVVLTVPVATVGETGADGMAADTVTVSGSVAAARRDQVLSAFGVTETVEPTEAGELVVTGGSSVTDTDDGSASGTAESDDVDTSAEANTGWMSLTNWAQTSTIAGGSLLLILVAFAFWWFLIGRRRRQRDDDDGSTSF</sequence>
<dbReference type="Proteomes" id="UP000298170">
    <property type="component" value="Unassembled WGS sequence"/>
</dbReference>
<keyword evidence="2" id="KW-0326">Glycosidase</keyword>
<feature type="domain" description="C-type lectin" evidence="6">
    <location>
        <begin position="172"/>
        <end position="298"/>
    </location>
</feature>
<dbReference type="Pfam" id="PF00041">
    <property type="entry name" value="fn3"/>
    <property type="match status" value="2"/>
</dbReference>
<evidence type="ECO:0000256" key="4">
    <source>
        <dbReference type="SAM" id="MobiDB-lite"/>
    </source>
</evidence>
<keyword evidence="5" id="KW-0812">Transmembrane</keyword>
<keyword evidence="9" id="KW-1185">Reference proteome</keyword>
<protein>
    <recommendedName>
        <fullName evidence="10">C-type lectin domain-containing protein</fullName>
    </recommendedName>
</protein>
<evidence type="ECO:0008006" key="10">
    <source>
        <dbReference type="Google" id="ProtNLM"/>
    </source>
</evidence>
<dbReference type="PANTHER" id="PTHR13817">
    <property type="entry name" value="TITIN"/>
    <property type="match status" value="1"/>
</dbReference>
<dbReference type="InterPro" id="IPR016186">
    <property type="entry name" value="C-type_lectin-like/link_sf"/>
</dbReference>
<feature type="domain" description="Fibronectin type-III" evidence="7">
    <location>
        <begin position="645"/>
        <end position="739"/>
    </location>
</feature>
<dbReference type="InterPro" id="IPR013783">
    <property type="entry name" value="Ig-like_fold"/>
</dbReference>
<dbReference type="CDD" id="cd00063">
    <property type="entry name" value="FN3"/>
    <property type="match status" value="2"/>
</dbReference>
<evidence type="ECO:0000313" key="8">
    <source>
        <dbReference type="EMBL" id="TFD63225.1"/>
    </source>
</evidence>
<dbReference type="SUPFAM" id="SSF49265">
    <property type="entry name" value="Fibronectin type III"/>
    <property type="match status" value="2"/>
</dbReference>
<dbReference type="SUPFAM" id="SSF56436">
    <property type="entry name" value="C-type lectin-like"/>
    <property type="match status" value="2"/>
</dbReference>
<feature type="transmembrane region" description="Helical" evidence="5">
    <location>
        <begin position="21"/>
        <end position="41"/>
    </location>
</feature>
<keyword evidence="1" id="KW-0677">Repeat</keyword>
<comment type="caution">
    <text evidence="8">The sequence shown here is derived from an EMBL/GenBank/DDBJ whole genome shotgun (WGS) entry which is preliminary data.</text>
</comment>
<dbReference type="Gene3D" id="2.60.40.10">
    <property type="entry name" value="Immunoglobulins"/>
    <property type="match status" value="3"/>
</dbReference>
<proteinExistence type="predicted"/>
<feature type="transmembrane region" description="Helical" evidence="5">
    <location>
        <begin position="1142"/>
        <end position="1161"/>
    </location>
</feature>
<evidence type="ECO:0000259" key="6">
    <source>
        <dbReference type="PROSITE" id="PS50041"/>
    </source>
</evidence>
<evidence type="ECO:0000259" key="7">
    <source>
        <dbReference type="PROSITE" id="PS50853"/>
    </source>
</evidence>
<keyword evidence="5" id="KW-0472">Membrane</keyword>
<evidence type="ECO:0000256" key="2">
    <source>
        <dbReference type="ARBA" id="ARBA00023295"/>
    </source>
</evidence>
<dbReference type="InterPro" id="IPR016187">
    <property type="entry name" value="CTDL_fold"/>
</dbReference>
<dbReference type="PROSITE" id="PS50041">
    <property type="entry name" value="C_TYPE_LECTIN_2"/>
    <property type="match status" value="2"/>
</dbReference>
<dbReference type="GO" id="GO:0016798">
    <property type="term" value="F:hydrolase activity, acting on glycosyl bonds"/>
    <property type="evidence" value="ECO:0007669"/>
    <property type="project" value="UniProtKB-KW"/>
</dbReference>
<keyword evidence="3" id="KW-0624">Polysaccharide degradation</keyword>
<dbReference type="PROSITE" id="PS50853">
    <property type="entry name" value="FN3"/>
    <property type="match status" value="2"/>
</dbReference>
<dbReference type="InterPro" id="IPR001304">
    <property type="entry name" value="C-type_lectin-like"/>
</dbReference>
<evidence type="ECO:0000313" key="9">
    <source>
        <dbReference type="Proteomes" id="UP000298170"/>
    </source>
</evidence>
<dbReference type="InterPro" id="IPR003961">
    <property type="entry name" value="FN3_dom"/>
</dbReference>
<dbReference type="RefSeq" id="WP_134512817.1">
    <property type="nucleotide sequence ID" value="NZ_SOHJ01000001.1"/>
</dbReference>
<keyword evidence="5" id="KW-1133">Transmembrane helix</keyword>
<dbReference type="SMART" id="SM00060">
    <property type="entry name" value="FN3"/>
    <property type="match status" value="3"/>
</dbReference>
<dbReference type="AlphaFoldDB" id="A0A4R9AJI4"/>
<organism evidence="8 9">
    <name type="scientific">Cryobacterium suzukii</name>
    <dbReference type="NCBI Taxonomy" id="1259198"/>
    <lineage>
        <taxon>Bacteria</taxon>
        <taxon>Bacillati</taxon>
        <taxon>Actinomycetota</taxon>
        <taxon>Actinomycetes</taxon>
        <taxon>Micrococcales</taxon>
        <taxon>Microbacteriaceae</taxon>
        <taxon>Cryobacterium</taxon>
    </lineage>
</organism>
<feature type="domain" description="C-type lectin" evidence="6">
    <location>
        <begin position="462"/>
        <end position="606"/>
    </location>
</feature>
<keyword evidence="3" id="KW-0119">Carbohydrate metabolism</keyword>
<evidence type="ECO:0000256" key="1">
    <source>
        <dbReference type="ARBA" id="ARBA00022737"/>
    </source>
</evidence>
<reference evidence="8 9" key="1">
    <citation type="submission" date="2019-03" db="EMBL/GenBank/DDBJ databases">
        <title>Genomics of glacier-inhabiting Cryobacterium strains.</title>
        <authorList>
            <person name="Liu Q."/>
            <person name="Xin Y.-H."/>
        </authorList>
    </citation>
    <scope>NUCLEOTIDE SEQUENCE [LARGE SCALE GENOMIC DNA]</scope>
    <source>
        <strain evidence="8 9">Sr39</strain>
    </source>
</reference>
<feature type="compositionally biased region" description="Polar residues" evidence="4">
    <location>
        <begin position="1099"/>
        <end position="1115"/>
    </location>
</feature>
<evidence type="ECO:0000256" key="3">
    <source>
        <dbReference type="ARBA" id="ARBA00023326"/>
    </source>
</evidence>
<dbReference type="EMBL" id="SOHJ01000001">
    <property type="protein sequence ID" value="TFD63225.1"/>
    <property type="molecule type" value="Genomic_DNA"/>
</dbReference>
<feature type="region of interest" description="Disordered" evidence="4">
    <location>
        <begin position="1098"/>
        <end position="1123"/>
    </location>
</feature>
<feature type="domain" description="Fibronectin type-III" evidence="7">
    <location>
        <begin position="958"/>
        <end position="1048"/>
    </location>
</feature>
<dbReference type="InterPro" id="IPR050964">
    <property type="entry name" value="Striated_Muscle_Regulatory"/>
</dbReference>